<organism evidence="2">
    <name type="scientific">Dichomitus squalens</name>
    <dbReference type="NCBI Taxonomy" id="114155"/>
    <lineage>
        <taxon>Eukaryota</taxon>
        <taxon>Fungi</taxon>
        <taxon>Dikarya</taxon>
        <taxon>Basidiomycota</taxon>
        <taxon>Agaricomycotina</taxon>
        <taxon>Agaricomycetes</taxon>
        <taxon>Polyporales</taxon>
        <taxon>Polyporaceae</taxon>
        <taxon>Dichomitus</taxon>
    </lineage>
</organism>
<dbReference type="Proteomes" id="UP000292957">
    <property type="component" value="Unassembled WGS sequence"/>
</dbReference>
<dbReference type="AlphaFoldDB" id="A0A4Q9M700"/>
<gene>
    <name evidence="2" type="ORF">BD311DRAFT_869713</name>
</gene>
<accession>A0A4Q9M700</accession>
<name>A0A4Q9M700_9APHY</name>
<sequence>MERQLAPEVWALVMQHLPPSDRRTCLSISSTHHTVAKRLVFSDITITLGLWKDVDIEGDTYPLNKTIQDEVGRDARRSLNLLRHILATPEFADVVRKVTVRAQGLGTNVEIAFDIGILARALNKMRNLRAFTWYGTNPAPSRGIFDALIEASGKTLVHLSLPMDFPKGLRLTSHTQLTSFAVLQRNSSNSGAEPPIETAKSIIMATAVTLRRLCVSSSSQNVAVLYGCDPQAFVHLQELSLIFPRTISGLDALFLHLTRLQSLTFCVDADLGIDEAVTEALRTHPDAFPALHSFKLLHNSGFPRGTNPAQDVADFISGRGATLRRLDVVLGASALAFYGGCPLMWSLPKLPALEVLGFDFYPAYLVRGLVEFLDINLPRGLTALHVYARVGQADMAMEDWMDFFGTRGALRFVNVVCELGVEIGLWDVLSQHPPRLLELLGFNFSVHTVERDVDTGDPVFSERWSWPKAFYAAVEHEEEEDWEWLLRHHGHNDKIDIAEWMLKASDEGLDPHGAGGGGPEGASSNVVDDGEDDYEGGSYEDSMEVEG</sequence>
<feature type="region of interest" description="Disordered" evidence="1">
    <location>
        <begin position="506"/>
        <end position="547"/>
    </location>
</feature>
<evidence type="ECO:0000256" key="1">
    <source>
        <dbReference type="SAM" id="MobiDB-lite"/>
    </source>
</evidence>
<evidence type="ECO:0000313" key="2">
    <source>
        <dbReference type="EMBL" id="TBU21868.1"/>
    </source>
</evidence>
<proteinExistence type="predicted"/>
<protein>
    <recommendedName>
        <fullName evidence="3">F-box domain-containing protein</fullName>
    </recommendedName>
</protein>
<dbReference type="EMBL" id="ML143571">
    <property type="protein sequence ID" value="TBU21868.1"/>
    <property type="molecule type" value="Genomic_DNA"/>
</dbReference>
<reference evidence="2" key="1">
    <citation type="submission" date="2019-01" db="EMBL/GenBank/DDBJ databases">
        <title>Draft genome sequences of three monokaryotic isolates of the white-rot basidiomycete fungus Dichomitus squalens.</title>
        <authorList>
            <consortium name="DOE Joint Genome Institute"/>
            <person name="Lopez S.C."/>
            <person name="Andreopoulos B."/>
            <person name="Pangilinan J."/>
            <person name="Lipzen A."/>
            <person name="Riley R."/>
            <person name="Ahrendt S."/>
            <person name="Ng V."/>
            <person name="Barry K."/>
            <person name="Daum C."/>
            <person name="Grigoriev I.V."/>
            <person name="Hilden K.S."/>
            <person name="Makela M.R."/>
            <person name="de Vries R.P."/>
        </authorList>
    </citation>
    <scope>NUCLEOTIDE SEQUENCE [LARGE SCALE GENOMIC DNA]</scope>
    <source>
        <strain evidence="2">OM18370.1</strain>
    </source>
</reference>
<dbReference type="OrthoDB" id="3238099at2759"/>
<evidence type="ECO:0008006" key="3">
    <source>
        <dbReference type="Google" id="ProtNLM"/>
    </source>
</evidence>